<feature type="domain" description="DUF7770" evidence="2">
    <location>
        <begin position="89"/>
        <end position="220"/>
    </location>
</feature>
<dbReference type="VEuPathDB" id="FungiDB:P170DRAFT_436867"/>
<organism evidence="3 4">
    <name type="scientific">Aspergillus steynii IBT 23096</name>
    <dbReference type="NCBI Taxonomy" id="1392250"/>
    <lineage>
        <taxon>Eukaryota</taxon>
        <taxon>Fungi</taxon>
        <taxon>Dikarya</taxon>
        <taxon>Ascomycota</taxon>
        <taxon>Pezizomycotina</taxon>
        <taxon>Eurotiomycetes</taxon>
        <taxon>Eurotiomycetidae</taxon>
        <taxon>Eurotiales</taxon>
        <taxon>Aspergillaceae</taxon>
        <taxon>Aspergillus</taxon>
        <taxon>Aspergillus subgen. Circumdati</taxon>
    </lineage>
</organism>
<feature type="compositionally biased region" description="Polar residues" evidence="1">
    <location>
        <begin position="1"/>
        <end position="25"/>
    </location>
</feature>
<proteinExistence type="predicted"/>
<dbReference type="Pfam" id="PF24968">
    <property type="entry name" value="DUF7770"/>
    <property type="match status" value="1"/>
</dbReference>
<sequence>MKNHSSQASEFHTSSIPDNSQYNTPSEPPVNHPTSRPPACKMHKVWSQYRDSHFRGNRRRRSTPNPPTKPRFQPYHPEYFDNTWEVEAIRLTLTSPGTPFHSRTDCGLHASLYIRIEGHFSVRVSMTQCEQNHPRGKLLIQYCTILPPLDSHRTIDIPVVRECSIHNITDIIRHDHREYDFLPTGRGCWSWVLGVIYDLESRGLLPSSPSSYAMAENFLQPRHTALGTLLPDQNIQG</sequence>
<dbReference type="Proteomes" id="UP000234275">
    <property type="component" value="Unassembled WGS sequence"/>
</dbReference>
<reference evidence="3 4" key="1">
    <citation type="submission" date="2016-12" db="EMBL/GenBank/DDBJ databases">
        <title>The genomes of Aspergillus section Nigri reveals drivers in fungal speciation.</title>
        <authorList>
            <consortium name="DOE Joint Genome Institute"/>
            <person name="Vesth T.C."/>
            <person name="Nybo J."/>
            <person name="Theobald S."/>
            <person name="Brandl J."/>
            <person name="Frisvad J.C."/>
            <person name="Nielsen K.F."/>
            <person name="Lyhne E.K."/>
            <person name="Kogle M.E."/>
            <person name="Kuo A."/>
            <person name="Riley R."/>
            <person name="Clum A."/>
            <person name="Nolan M."/>
            <person name="Lipzen A."/>
            <person name="Salamov A."/>
            <person name="Henrissat B."/>
            <person name="Wiebenga A."/>
            <person name="De Vries R.P."/>
            <person name="Grigoriev I.V."/>
            <person name="Mortensen U.H."/>
            <person name="Andersen M.R."/>
            <person name="Baker S.E."/>
        </authorList>
    </citation>
    <scope>NUCLEOTIDE SEQUENCE [LARGE SCALE GENOMIC DNA]</scope>
    <source>
        <strain evidence="3 4">IBT 23096</strain>
    </source>
</reference>
<accession>A0A2I2G8R4</accession>
<dbReference type="STRING" id="1392250.A0A2I2G8R4"/>
<feature type="region of interest" description="Disordered" evidence="1">
    <location>
        <begin position="1"/>
        <end position="75"/>
    </location>
</feature>
<dbReference type="GeneID" id="36556943"/>
<dbReference type="RefSeq" id="XP_024704550.1">
    <property type="nucleotide sequence ID" value="XM_024849244.1"/>
</dbReference>
<name>A0A2I2G8R4_9EURO</name>
<comment type="caution">
    <text evidence="3">The sequence shown here is derived from an EMBL/GenBank/DDBJ whole genome shotgun (WGS) entry which is preliminary data.</text>
</comment>
<evidence type="ECO:0000313" key="3">
    <source>
        <dbReference type="EMBL" id="PLB49248.1"/>
    </source>
</evidence>
<dbReference type="InterPro" id="IPR056672">
    <property type="entry name" value="DUF7770"/>
</dbReference>
<dbReference type="AlphaFoldDB" id="A0A2I2G8R4"/>
<keyword evidence="4" id="KW-1185">Reference proteome</keyword>
<evidence type="ECO:0000256" key="1">
    <source>
        <dbReference type="SAM" id="MobiDB-lite"/>
    </source>
</evidence>
<evidence type="ECO:0000313" key="4">
    <source>
        <dbReference type="Proteomes" id="UP000234275"/>
    </source>
</evidence>
<dbReference type="EMBL" id="MSFO01000004">
    <property type="protein sequence ID" value="PLB49248.1"/>
    <property type="molecule type" value="Genomic_DNA"/>
</dbReference>
<protein>
    <recommendedName>
        <fullName evidence="2">DUF7770 domain-containing protein</fullName>
    </recommendedName>
</protein>
<evidence type="ECO:0000259" key="2">
    <source>
        <dbReference type="Pfam" id="PF24968"/>
    </source>
</evidence>
<gene>
    <name evidence="3" type="ORF">P170DRAFT_436867</name>
</gene>